<protein>
    <submittedName>
        <fullName evidence="1">Uncharacterized protein</fullName>
    </submittedName>
</protein>
<evidence type="ECO:0000313" key="2">
    <source>
        <dbReference type="Proteomes" id="UP000242381"/>
    </source>
</evidence>
<gene>
    <name evidence="1" type="ORF">BCV71DRAFT_228629</name>
</gene>
<reference evidence="1 2" key="1">
    <citation type="journal article" date="2016" name="Proc. Natl. Acad. Sci. U.S.A.">
        <title>Lipid metabolic changes in an early divergent fungus govern the establishment of a mutualistic symbiosis with endobacteria.</title>
        <authorList>
            <person name="Lastovetsky O.A."/>
            <person name="Gaspar M.L."/>
            <person name="Mondo S.J."/>
            <person name="LaButti K.M."/>
            <person name="Sandor L."/>
            <person name="Grigoriev I.V."/>
            <person name="Henry S.A."/>
            <person name="Pawlowska T.E."/>
        </authorList>
    </citation>
    <scope>NUCLEOTIDE SEQUENCE [LARGE SCALE GENOMIC DNA]</scope>
    <source>
        <strain evidence="1 2">ATCC 11559</strain>
    </source>
</reference>
<dbReference type="Proteomes" id="UP000242381">
    <property type="component" value="Unassembled WGS sequence"/>
</dbReference>
<dbReference type="AlphaFoldDB" id="A0A1X0RUL8"/>
<sequence length="56" mass="6678">MINNGNINSNRTIQYLTRHTRFFIYIILPVSVDQGCFISSFHQEKTGLKEKDDYYF</sequence>
<dbReference type="EMBL" id="KV921418">
    <property type="protein sequence ID" value="ORE15591.1"/>
    <property type="molecule type" value="Genomic_DNA"/>
</dbReference>
<name>A0A1X0RUL8_RHIZD</name>
<proteinExistence type="predicted"/>
<accession>A0A1X0RUL8</accession>
<evidence type="ECO:0000313" key="1">
    <source>
        <dbReference type="EMBL" id="ORE15591.1"/>
    </source>
</evidence>
<organism evidence="1 2">
    <name type="scientific">Rhizopus microsporus</name>
    <dbReference type="NCBI Taxonomy" id="58291"/>
    <lineage>
        <taxon>Eukaryota</taxon>
        <taxon>Fungi</taxon>
        <taxon>Fungi incertae sedis</taxon>
        <taxon>Mucoromycota</taxon>
        <taxon>Mucoromycotina</taxon>
        <taxon>Mucoromycetes</taxon>
        <taxon>Mucorales</taxon>
        <taxon>Mucorineae</taxon>
        <taxon>Rhizopodaceae</taxon>
        <taxon>Rhizopus</taxon>
    </lineage>
</organism>